<name>A0A8T1U7U3_9STRA</name>
<proteinExistence type="predicted"/>
<dbReference type="VEuPathDB" id="FungiDB:PC110_g879"/>
<dbReference type="AlphaFoldDB" id="A0A8T1U7U3"/>
<sequence>MRRCSQPRQQRAAVSVDMLSAITEAADMSIAHHRVVSYTLKIGDVIVTDVNGVITNNFKKAEMVQITFRGSKTDQAGQSTRRCLKSFLGPVCPVFAALLLKRNADILQLSPSSPLCSTSRKGMLSTEEMTKVLRAAAKYCGKTRTTYRLTR</sequence>
<dbReference type="Proteomes" id="UP000688947">
    <property type="component" value="Unassembled WGS sequence"/>
</dbReference>
<dbReference type="OrthoDB" id="129365at2759"/>
<dbReference type="EMBL" id="JAENGZ010000672">
    <property type="protein sequence ID" value="KAG6955453.1"/>
    <property type="molecule type" value="Genomic_DNA"/>
</dbReference>
<gene>
    <name evidence="1" type="ORF">JG687_00011185</name>
</gene>
<protein>
    <submittedName>
        <fullName evidence="1">Uncharacterized protein</fullName>
    </submittedName>
</protein>
<evidence type="ECO:0000313" key="2">
    <source>
        <dbReference type="Proteomes" id="UP000688947"/>
    </source>
</evidence>
<accession>A0A8T1U7U3</accession>
<evidence type="ECO:0000313" key="1">
    <source>
        <dbReference type="EMBL" id="KAG6955453.1"/>
    </source>
</evidence>
<comment type="caution">
    <text evidence="1">The sequence shown here is derived from an EMBL/GenBank/DDBJ whole genome shotgun (WGS) entry which is preliminary data.</text>
</comment>
<organism evidence="1 2">
    <name type="scientific">Phytophthora cactorum</name>
    <dbReference type="NCBI Taxonomy" id="29920"/>
    <lineage>
        <taxon>Eukaryota</taxon>
        <taxon>Sar</taxon>
        <taxon>Stramenopiles</taxon>
        <taxon>Oomycota</taxon>
        <taxon>Peronosporomycetes</taxon>
        <taxon>Peronosporales</taxon>
        <taxon>Peronosporaceae</taxon>
        <taxon>Phytophthora</taxon>
    </lineage>
</organism>
<reference evidence="1" key="1">
    <citation type="submission" date="2021-01" db="EMBL/GenBank/DDBJ databases">
        <title>Phytophthora aleatoria, a newly-described species from Pinus radiata is distinct from Phytophthora cactorum isolates based on comparative genomics.</title>
        <authorList>
            <person name="Mcdougal R."/>
            <person name="Panda P."/>
            <person name="Williams N."/>
            <person name="Studholme D.J."/>
        </authorList>
    </citation>
    <scope>NUCLEOTIDE SEQUENCE</scope>
    <source>
        <strain evidence="1">NZFS 3830</strain>
    </source>
</reference>